<dbReference type="Proteomes" id="UP000283269">
    <property type="component" value="Unassembled WGS sequence"/>
</dbReference>
<accession>A0A409XP52</accession>
<dbReference type="InParanoid" id="A0A409XP52"/>
<keyword evidence="3" id="KW-1185">Reference proteome</keyword>
<reference evidence="2 3" key="1">
    <citation type="journal article" date="2018" name="Evol. Lett.">
        <title>Horizontal gene cluster transfer increased hallucinogenic mushroom diversity.</title>
        <authorList>
            <person name="Reynolds H.T."/>
            <person name="Vijayakumar V."/>
            <person name="Gluck-Thaler E."/>
            <person name="Korotkin H.B."/>
            <person name="Matheny P.B."/>
            <person name="Slot J.C."/>
        </authorList>
    </citation>
    <scope>NUCLEOTIDE SEQUENCE [LARGE SCALE GENOMIC DNA]</scope>
    <source>
        <strain evidence="2 3">2631</strain>
    </source>
</reference>
<evidence type="ECO:0000256" key="1">
    <source>
        <dbReference type="SAM" id="MobiDB-lite"/>
    </source>
</evidence>
<name>A0A409XP52_PSICY</name>
<proteinExistence type="predicted"/>
<dbReference type="AlphaFoldDB" id="A0A409XP52"/>
<protein>
    <submittedName>
        <fullName evidence="2">Uncharacterized protein</fullName>
    </submittedName>
</protein>
<evidence type="ECO:0000313" key="3">
    <source>
        <dbReference type="Proteomes" id="UP000283269"/>
    </source>
</evidence>
<dbReference type="EMBL" id="NHYD01001028">
    <property type="protein sequence ID" value="PPQ92559.1"/>
    <property type="molecule type" value="Genomic_DNA"/>
</dbReference>
<feature type="compositionally biased region" description="Low complexity" evidence="1">
    <location>
        <begin position="51"/>
        <end position="64"/>
    </location>
</feature>
<sequence>MSNSVRIRRFIAKHDARCIHIFCAAKLLLRNLVISEDPGLAHQPSSTLKRTSATSDASVSASVPDSEDDDNAAATMFASFREQA</sequence>
<gene>
    <name evidence="2" type="ORF">CVT25_010392</name>
</gene>
<evidence type="ECO:0000313" key="2">
    <source>
        <dbReference type="EMBL" id="PPQ92559.1"/>
    </source>
</evidence>
<feature type="region of interest" description="Disordered" evidence="1">
    <location>
        <begin position="38"/>
        <end position="70"/>
    </location>
</feature>
<comment type="caution">
    <text evidence="2">The sequence shown here is derived from an EMBL/GenBank/DDBJ whole genome shotgun (WGS) entry which is preliminary data.</text>
</comment>
<organism evidence="2 3">
    <name type="scientific">Psilocybe cyanescens</name>
    <dbReference type="NCBI Taxonomy" id="93625"/>
    <lineage>
        <taxon>Eukaryota</taxon>
        <taxon>Fungi</taxon>
        <taxon>Dikarya</taxon>
        <taxon>Basidiomycota</taxon>
        <taxon>Agaricomycotina</taxon>
        <taxon>Agaricomycetes</taxon>
        <taxon>Agaricomycetidae</taxon>
        <taxon>Agaricales</taxon>
        <taxon>Agaricineae</taxon>
        <taxon>Strophariaceae</taxon>
        <taxon>Psilocybe</taxon>
    </lineage>
</organism>